<evidence type="ECO:0000313" key="1">
    <source>
        <dbReference type="EMBL" id="GFF73796.1"/>
    </source>
</evidence>
<evidence type="ECO:0000313" key="2">
    <source>
        <dbReference type="Proteomes" id="UP000465220"/>
    </source>
</evidence>
<keyword evidence="2" id="KW-1185">Reference proteome</keyword>
<reference evidence="1 2" key="1">
    <citation type="submission" date="2020-01" db="EMBL/GenBank/DDBJ databases">
        <title>Draft genome sequence of Aspergillus lentulus IFM 60648.</title>
        <authorList>
            <person name="Takahashi H."/>
            <person name="Yaguchi T."/>
        </authorList>
    </citation>
    <scope>NUCLEOTIDE SEQUENCE [LARGE SCALE GENOMIC DNA]</scope>
    <source>
        <strain evidence="1 2">IFM 60648</strain>
    </source>
</reference>
<comment type="caution">
    <text evidence="1">The sequence shown here is derived from an EMBL/GenBank/DDBJ whole genome shotgun (WGS) entry which is preliminary data.</text>
</comment>
<organism evidence="1 2">
    <name type="scientific">Aspergillus lentulus</name>
    <dbReference type="NCBI Taxonomy" id="293939"/>
    <lineage>
        <taxon>Eukaryota</taxon>
        <taxon>Fungi</taxon>
        <taxon>Dikarya</taxon>
        <taxon>Ascomycota</taxon>
        <taxon>Pezizomycotina</taxon>
        <taxon>Eurotiomycetes</taxon>
        <taxon>Eurotiomycetidae</taxon>
        <taxon>Eurotiales</taxon>
        <taxon>Aspergillaceae</taxon>
        <taxon>Aspergillus</taxon>
        <taxon>Aspergillus subgen. Fumigati</taxon>
    </lineage>
</organism>
<dbReference type="EMBL" id="BLKI01000018">
    <property type="protein sequence ID" value="GFF73796.1"/>
    <property type="molecule type" value="Genomic_DNA"/>
</dbReference>
<dbReference type="Proteomes" id="UP000465220">
    <property type="component" value="Unassembled WGS sequence"/>
</dbReference>
<accession>A0ABQ1A565</accession>
<sequence>MPGTVRRPSWLKTIVRTGGTASNSPMSLKRTPFFENRPPLANSSCIVAGPRSGSSLFDNSFLARPPLRCCITFRGYSVIFMVDSMLSG</sequence>
<proteinExistence type="predicted"/>
<protein>
    <submittedName>
        <fullName evidence="1">Uncharacterized protein</fullName>
    </submittedName>
</protein>
<gene>
    <name evidence="1" type="ORF">IFM60648_04028</name>
</gene>
<name>A0ABQ1A565_ASPLE</name>